<sequence length="201" mass="21374">MCFAADELACVRGGRLVFEALSFRLAPGDALVLRGPNGSGKSTLLRLLAGFLRPAAGILRWDDEPVAAASPEHRARLHFVGHADPVKPLLSVAENVRFASTVAGGAVALAQALRHFALDELATTPARFLSSGQKRRTTLARLLASPRPLWLLDEPGVGLDRANRDRLEQAIADHRAGGGICILATHGDVAVRDAYVLDFGS</sequence>
<dbReference type="InterPro" id="IPR005895">
    <property type="entry name" value="ABC_transptr_haem_export_CcmA"/>
</dbReference>
<organism evidence="8 9">
    <name type="scientific">Benzoatithermus flavus</name>
    <dbReference type="NCBI Taxonomy" id="3108223"/>
    <lineage>
        <taxon>Bacteria</taxon>
        <taxon>Pseudomonadati</taxon>
        <taxon>Pseudomonadota</taxon>
        <taxon>Alphaproteobacteria</taxon>
        <taxon>Geminicoccales</taxon>
        <taxon>Geminicoccaceae</taxon>
        <taxon>Benzoatithermus</taxon>
    </lineage>
</organism>
<gene>
    <name evidence="8" type="primary">ccmA</name>
    <name evidence="8" type="ORF">U1T56_18405</name>
</gene>
<evidence type="ECO:0000256" key="5">
    <source>
        <dbReference type="ARBA" id="ARBA00022967"/>
    </source>
</evidence>
<dbReference type="InterPro" id="IPR003439">
    <property type="entry name" value="ABC_transporter-like_ATP-bd"/>
</dbReference>
<evidence type="ECO:0000256" key="2">
    <source>
        <dbReference type="ARBA" id="ARBA00022741"/>
    </source>
</evidence>
<reference evidence="8 9" key="1">
    <citation type="submission" date="2024-01" db="EMBL/GenBank/DDBJ databases">
        <title>Multi-omics insights into the function and evolution of sodium benzoate biodegradation pathways in Benzoatithermus flavus gen. nov., sp. nov. from hot spring.</title>
        <authorList>
            <person name="Hu C.-J."/>
            <person name="Li W.-J."/>
        </authorList>
    </citation>
    <scope>NUCLEOTIDE SEQUENCE [LARGE SCALE GENOMIC DNA]</scope>
    <source>
        <strain evidence="8 9">SYSU G07066</strain>
    </source>
</reference>
<evidence type="ECO:0000256" key="1">
    <source>
        <dbReference type="ARBA" id="ARBA00022448"/>
    </source>
</evidence>
<dbReference type="GO" id="GO:0005524">
    <property type="term" value="F:ATP binding"/>
    <property type="evidence" value="ECO:0007669"/>
    <property type="project" value="UniProtKB-KW"/>
</dbReference>
<evidence type="ECO:0000256" key="6">
    <source>
        <dbReference type="ARBA" id="ARBA00023136"/>
    </source>
</evidence>
<keyword evidence="9" id="KW-1185">Reference proteome</keyword>
<comment type="caution">
    <text evidence="8">The sequence shown here is derived from an EMBL/GenBank/DDBJ whole genome shotgun (WGS) entry which is preliminary data.</text>
</comment>
<dbReference type="InterPro" id="IPR003593">
    <property type="entry name" value="AAA+_ATPase"/>
</dbReference>
<name>A0ABU8XW12_9PROT</name>
<keyword evidence="3" id="KW-0201">Cytochrome c-type biogenesis</keyword>
<dbReference type="RefSeq" id="WP_418161026.1">
    <property type="nucleotide sequence ID" value="NZ_JBBLZC010000022.1"/>
</dbReference>
<dbReference type="Proteomes" id="UP001375743">
    <property type="component" value="Unassembled WGS sequence"/>
</dbReference>
<keyword evidence="4 8" id="KW-0067">ATP-binding</keyword>
<dbReference type="PANTHER" id="PTHR43499:SF1">
    <property type="entry name" value="ABC TRANSPORTER I FAMILY MEMBER 1"/>
    <property type="match status" value="1"/>
</dbReference>
<protein>
    <submittedName>
        <fullName evidence="8">Heme ABC exporter ATP-binding protein CcmA</fullName>
    </submittedName>
</protein>
<keyword evidence="1" id="KW-0813">Transport</keyword>
<dbReference type="PROSITE" id="PS50893">
    <property type="entry name" value="ABC_TRANSPORTER_2"/>
    <property type="match status" value="1"/>
</dbReference>
<dbReference type="Gene3D" id="3.40.50.300">
    <property type="entry name" value="P-loop containing nucleotide triphosphate hydrolases"/>
    <property type="match status" value="1"/>
</dbReference>
<proteinExistence type="predicted"/>
<keyword evidence="2" id="KW-0547">Nucleotide-binding</keyword>
<evidence type="ECO:0000256" key="4">
    <source>
        <dbReference type="ARBA" id="ARBA00022840"/>
    </source>
</evidence>
<dbReference type="NCBIfam" id="TIGR01189">
    <property type="entry name" value="ccmA"/>
    <property type="match status" value="1"/>
</dbReference>
<dbReference type="SMART" id="SM00382">
    <property type="entry name" value="AAA"/>
    <property type="match status" value="1"/>
</dbReference>
<keyword evidence="5" id="KW-1278">Translocase</keyword>
<accession>A0ABU8XW12</accession>
<evidence type="ECO:0000259" key="7">
    <source>
        <dbReference type="PROSITE" id="PS50893"/>
    </source>
</evidence>
<evidence type="ECO:0000313" key="9">
    <source>
        <dbReference type="Proteomes" id="UP001375743"/>
    </source>
</evidence>
<dbReference type="PANTHER" id="PTHR43499">
    <property type="entry name" value="ABC TRANSPORTER I FAMILY MEMBER 1"/>
    <property type="match status" value="1"/>
</dbReference>
<evidence type="ECO:0000256" key="3">
    <source>
        <dbReference type="ARBA" id="ARBA00022748"/>
    </source>
</evidence>
<dbReference type="SUPFAM" id="SSF52540">
    <property type="entry name" value="P-loop containing nucleoside triphosphate hydrolases"/>
    <property type="match status" value="1"/>
</dbReference>
<dbReference type="EMBL" id="JBBLZC010000022">
    <property type="protein sequence ID" value="MEK0085129.1"/>
    <property type="molecule type" value="Genomic_DNA"/>
</dbReference>
<dbReference type="Pfam" id="PF00005">
    <property type="entry name" value="ABC_tran"/>
    <property type="match status" value="1"/>
</dbReference>
<dbReference type="InterPro" id="IPR027417">
    <property type="entry name" value="P-loop_NTPase"/>
</dbReference>
<evidence type="ECO:0000313" key="8">
    <source>
        <dbReference type="EMBL" id="MEK0085129.1"/>
    </source>
</evidence>
<feature type="domain" description="ABC transporter" evidence="7">
    <location>
        <begin position="3"/>
        <end position="199"/>
    </location>
</feature>
<keyword evidence="6" id="KW-0472">Membrane</keyword>